<sequence length="158" mass="18467">MSWKIFLLAAIISICASEDDELMLVEYFFPEDMKDFIFNLNVEEMAIFAEISDSQKDGDFLEVMQALAEKSPEMAEKFQNALFSFAEKVMMLDPEAGRIFNEIFSKDKKRTARRKMLDVMDKCEDLSPRAKKSLQKHFPEIAESCSDEMLRRKLYYGR</sequence>
<protein>
    <recommendedName>
        <fullName evidence="10">Nematode fatty acid retinoid binding protein</fullName>
    </recommendedName>
</protein>
<dbReference type="GO" id="GO:0008289">
    <property type="term" value="F:lipid binding"/>
    <property type="evidence" value="ECO:0007669"/>
    <property type="project" value="UniProtKB-KW"/>
</dbReference>
<evidence type="ECO:0000256" key="1">
    <source>
        <dbReference type="ARBA" id="ARBA00004613"/>
    </source>
</evidence>
<keyword evidence="6" id="KW-0446">Lipid-binding</keyword>
<gene>
    <name evidence="8" type="ORF">OESDEN_04320</name>
</gene>
<dbReference type="EMBL" id="KN549869">
    <property type="protein sequence ID" value="KHJ95734.1"/>
    <property type="molecule type" value="Genomic_DNA"/>
</dbReference>
<evidence type="ECO:0000256" key="6">
    <source>
        <dbReference type="ARBA" id="ARBA00023121"/>
    </source>
</evidence>
<dbReference type="GO" id="GO:0005576">
    <property type="term" value="C:extracellular region"/>
    <property type="evidence" value="ECO:0007669"/>
    <property type="project" value="UniProtKB-SubCell"/>
</dbReference>
<evidence type="ECO:0000256" key="7">
    <source>
        <dbReference type="SAM" id="SignalP"/>
    </source>
</evidence>
<comment type="similarity">
    <text evidence="2">Belongs to the fatty-acid and retinol-binding protein (FARBP) family.</text>
</comment>
<dbReference type="InterPro" id="IPR008632">
    <property type="entry name" value="Gp-FAR-1"/>
</dbReference>
<feature type="signal peptide" evidence="7">
    <location>
        <begin position="1"/>
        <end position="17"/>
    </location>
</feature>
<reference evidence="8 9" key="1">
    <citation type="submission" date="2014-03" db="EMBL/GenBank/DDBJ databases">
        <title>Draft genome of the hookworm Oesophagostomum dentatum.</title>
        <authorList>
            <person name="Mitreva M."/>
        </authorList>
    </citation>
    <scope>NUCLEOTIDE SEQUENCE [LARGE SCALE GENOMIC DNA]</scope>
    <source>
        <strain evidence="8 9">OD-Hann</strain>
    </source>
</reference>
<dbReference type="Pfam" id="PF05823">
    <property type="entry name" value="Gp-FAR-1"/>
    <property type="match status" value="1"/>
</dbReference>
<keyword evidence="5" id="KW-0175">Coiled coil</keyword>
<name>A0A0B1TEQ6_OESDE</name>
<keyword evidence="3" id="KW-0964">Secreted</keyword>
<evidence type="ECO:0000256" key="2">
    <source>
        <dbReference type="ARBA" id="ARBA00006648"/>
    </source>
</evidence>
<dbReference type="Gene3D" id="1.20.120.1100">
    <property type="match status" value="1"/>
</dbReference>
<evidence type="ECO:0000313" key="8">
    <source>
        <dbReference type="EMBL" id="KHJ95734.1"/>
    </source>
</evidence>
<accession>A0A0B1TEQ6</accession>
<evidence type="ECO:0000313" key="9">
    <source>
        <dbReference type="Proteomes" id="UP000053660"/>
    </source>
</evidence>
<evidence type="ECO:0000256" key="4">
    <source>
        <dbReference type="ARBA" id="ARBA00022729"/>
    </source>
</evidence>
<proteinExistence type="inferred from homology"/>
<keyword evidence="4 7" id="KW-0732">Signal</keyword>
<evidence type="ECO:0000256" key="3">
    <source>
        <dbReference type="ARBA" id="ARBA00022525"/>
    </source>
</evidence>
<dbReference type="AlphaFoldDB" id="A0A0B1TEQ6"/>
<keyword evidence="9" id="KW-1185">Reference proteome</keyword>
<feature type="chain" id="PRO_5002065898" description="Nematode fatty acid retinoid binding protein" evidence="7">
    <location>
        <begin position="18"/>
        <end position="158"/>
    </location>
</feature>
<comment type="subcellular location">
    <subcellularLocation>
        <location evidence="1">Secreted</location>
    </subcellularLocation>
</comment>
<evidence type="ECO:0000256" key="5">
    <source>
        <dbReference type="ARBA" id="ARBA00023054"/>
    </source>
</evidence>
<evidence type="ECO:0008006" key="10">
    <source>
        <dbReference type="Google" id="ProtNLM"/>
    </source>
</evidence>
<dbReference type="Proteomes" id="UP000053660">
    <property type="component" value="Unassembled WGS sequence"/>
</dbReference>
<organism evidence="8 9">
    <name type="scientific">Oesophagostomum dentatum</name>
    <name type="common">Nodular worm</name>
    <dbReference type="NCBI Taxonomy" id="61180"/>
    <lineage>
        <taxon>Eukaryota</taxon>
        <taxon>Metazoa</taxon>
        <taxon>Ecdysozoa</taxon>
        <taxon>Nematoda</taxon>
        <taxon>Chromadorea</taxon>
        <taxon>Rhabditida</taxon>
        <taxon>Rhabditina</taxon>
        <taxon>Rhabditomorpha</taxon>
        <taxon>Strongyloidea</taxon>
        <taxon>Strongylidae</taxon>
        <taxon>Oesophagostomum</taxon>
    </lineage>
</organism>